<dbReference type="AlphaFoldDB" id="W1VP95"/>
<dbReference type="Proteomes" id="UP000018852">
    <property type="component" value="Unassembled WGS sequence"/>
</dbReference>
<evidence type="ECO:0000313" key="3">
    <source>
        <dbReference type="Proteomes" id="UP000018852"/>
    </source>
</evidence>
<dbReference type="EMBL" id="AZLV01000408">
    <property type="protein sequence ID" value="ETJ05954.1"/>
    <property type="molecule type" value="Genomic_DNA"/>
</dbReference>
<proteinExistence type="predicted"/>
<protein>
    <submittedName>
        <fullName evidence="2">Uncharacterized protein</fullName>
    </submittedName>
</protein>
<evidence type="ECO:0000313" key="2">
    <source>
        <dbReference type="EMBL" id="ETJ05954.1"/>
    </source>
</evidence>
<reference evidence="2 3" key="1">
    <citation type="submission" date="2013-12" db="EMBL/GenBank/DDBJ databases">
        <title>A Varibaculum cambriense genome reconstructed from a premature infant gut community with otherwise low bacterial novelty that shifts toward anaerobic metabolism during the third week of life.</title>
        <authorList>
            <person name="Brown C.T."/>
            <person name="Sharon I."/>
            <person name="Thomas B.C."/>
            <person name="Castelle C.J."/>
            <person name="Morowitz M.J."/>
            <person name="Banfield J.F."/>
        </authorList>
    </citation>
    <scope>NUCLEOTIDE SEQUENCE [LARGE SCALE GENOMIC DNA]</scope>
    <source>
        <strain evidence="3">DORA_12</strain>
    </source>
</reference>
<sequence>AAPLTPGRHLGVAAQPKRKKKHS</sequence>
<comment type="caution">
    <text evidence="2">The sequence shown here is derived from an EMBL/GenBank/DDBJ whole genome shotgun (WGS) entry which is preliminary data.</text>
</comment>
<evidence type="ECO:0000256" key="1">
    <source>
        <dbReference type="SAM" id="MobiDB-lite"/>
    </source>
</evidence>
<gene>
    <name evidence="2" type="ORF">Q605_AUC00408G0002</name>
</gene>
<feature type="region of interest" description="Disordered" evidence="1">
    <location>
        <begin position="1"/>
        <end position="23"/>
    </location>
</feature>
<name>W1VP95_9ACTO</name>
<feature type="non-terminal residue" evidence="2">
    <location>
        <position position="1"/>
    </location>
</feature>
<accession>W1VP95</accession>
<organism evidence="2 3">
    <name type="scientific">Actinomyces urogenitalis DORA_12</name>
    <dbReference type="NCBI Taxonomy" id="1403939"/>
    <lineage>
        <taxon>Bacteria</taxon>
        <taxon>Bacillati</taxon>
        <taxon>Actinomycetota</taxon>
        <taxon>Actinomycetes</taxon>
        <taxon>Actinomycetales</taxon>
        <taxon>Actinomycetaceae</taxon>
        <taxon>Actinomyces</taxon>
    </lineage>
</organism>